<proteinExistence type="predicted"/>
<comment type="caution">
    <text evidence="2">The sequence shown here is derived from an EMBL/GenBank/DDBJ whole genome shotgun (WGS) entry which is preliminary data.</text>
</comment>
<protein>
    <submittedName>
        <fullName evidence="2">Uncharacterized protein</fullName>
    </submittedName>
</protein>
<sequence>MKTSKLLSPIWQKTVTWYRNTDRRAKLILWMVIAIIVVCTGSHLYHSAVKRQLVAQHPWYFLIGTPQNELPSAMAKHNSGASKLTFYKNGTFKQVAADYASDPEKGTWQVDGHALLLKDSEAQTTQAQLVSVSGTAGQYRYVGYKLTHIQMTAVDGSDISGAIVYLVRSR</sequence>
<keyword evidence="1" id="KW-0812">Transmembrane</keyword>
<feature type="transmembrane region" description="Helical" evidence="1">
    <location>
        <begin position="27"/>
        <end position="45"/>
    </location>
</feature>
<name>A0A0R2BCV2_SECCO</name>
<dbReference type="PATRIC" id="fig|1423733.4.peg.168"/>
<dbReference type="AlphaFoldDB" id="A0A0R2BCV2"/>
<keyword evidence="1" id="KW-1133">Transmembrane helix</keyword>
<dbReference type="EMBL" id="AYYR01000082">
    <property type="protein sequence ID" value="KRM74395.1"/>
    <property type="molecule type" value="Genomic_DNA"/>
</dbReference>
<dbReference type="Proteomes" id="UP000051845">
    <property type="component" value="Unassembled WGS sequence"/>
</dbReference>
<dbReference type="RefSeq" id="WP_056997210.1">
    <property type="nucleotide sequence ID" value="NZ_AYYR01000082.1"/>
</dbReference>
<reference evidence="2 3" key="1">
    <citation type="journal article" date="2015" name="Genome Announc.">
        <title>Expanding the biotechnology potential of lactobacilli through comparative genomics of 213 strains and associated genera.</title>
        <authorList>
            <person name="Sun Z."/>
            <person name="Harris H.M."/>
            <person name="McCann A."/>
            <person name="Guo C."/>
            <person name="Argimon S."/>
            <person name="Zhang W."/>
            <person name="Yang X."/>
            <person name="Jeffery I.B."/>
            <person name="Cooney J.C."/>
            <person name="Kagawa T.F."/>
            <person name="Liu W."/>
            <person name="Song Y."/>
            <person name="Salvetti E."/>
            <person name="Wrobel A."/>
            <person name="Rasinkangas P."/>
            <person name="Parkhill J."/>
            <person name="Rea M.C."/>
            <person name="O'Sullivan O."/>
            <person name="Ritari J."/>
            <person name="Douillard F.P."/>
            <person name="Paul Ross R."/>
            <person name="Yang R."/>
            <person name="Briner A.E."/>
            <person name="Felis G.E."/>
            <person name="de Vos W.M."/>
            <person name="Barrangou R."/>
            <person name="Klaenhammer T.R."/>
            <person name="Caufield P.W."/>
            <person name="Cui Y."/>
            <person name="Zhang H."/>
            <person name="O'Toole P.W."/>
        </authorList>
    </citation>
    <scope>NUCLEOTIDE SEQUENCE [LARGE SCALE GENOMIC DNA]</scope>
    <source>
        <strain evidence="2 3">DSM 20515</strain>
    </source>
</reference>
<gene>
    <name evidence="2" type="ORF">FC82_GL000152</name>
</gene>
<organism evidence="2 3">
    <name type="scientific">Secundilactobacillus collinoides DSM 20515 = JCM 1123</name>
    <dbReference type="NCBI Taxonomy" id="1423733"/>
    <lineage>
        <taxon>Bacteria</taxon>
        <taxon>Bacillati</taxon>
        <taxon>Bacillota</taxon>
        <taxon>Bacilli</taxon>
        <taxon>Lactobacillales</taxon>
        <taxon>Lactobacillaceae</taxon>
        <taxon>Secundilactobacillus</taxon>
    </lineage>
</organism>
<evidence type="ECO:0000313" key="2">
    <source>
        <dbReference type="EMBL" id="KRM74395.1"/>
    </source>
</evidence>
<evidence type="ECO:0000256" key="1">
    <source>
        <dbReference type="SAM" id="Phobius"/>
    </source>
</evidence>
<evidence type="ECO:0000313" key="3">
    <source>
        <dbReference type="Proteomes" id="UP000051845"/>
    </source>
</evidence>
<keyword evidence="1" id="KW-0472">Membrane</keyword>
<accession>A0A0R2BCV2</accession>